<keyword evidence="2" id="KW-0808">Transferase</keyword>
<accession>A0A1X7L819</accession>
<sequence>MQGKGIMRRGSNLHALGGFNQTVVLDTIRRTPEGLSRVEIAEQTGLSAQTVSNVSRRLLDAGVIREAGIRNLGVGKPRTILQLDPSGHYSIGVHIDPAVLTFVLLNIEGEILTHTTRRTPSAADPGAVISLMRDSIEEIILSSGIDRERVLGVGIASPGPIDMARGVVMDPPLLTSWHGVALRDELETATGLFVLLEKDVTAAAVGELWKSTGSDRDDFLYFYYGTGVGVGLVLDREVVRGPTSNAGDAGHIVVDPTGPVCRCGRRGCLGDAISPVTIVRSAIDRGVIEDPGAELDTAFIDEAFSRVALLARGGDDRALGLIDNIARDVAEAIVTIVNLLDLDQVVLGGPYWGRVSDFLLARMPELINGSAALATLRRVSVTGSRIGDDGAAVGAACLVLDATLTPRSATLFIS</sequence>
<dbReference type="SUPFAM" id="SSF46785">
    <property type="entry name" value="Winged helix' DNA-binding domain"/>
    <property type="match status" value="1"/>
</dbReference>
<dbReference type="InterPro" id="IPR036388">
    <property type="entry name" value="WH-like_DNA-bd_sf"/>
</dbReference>
<dbReference type="GO" id="GO:0016301">
    <property type="term" value="F:kinase activity"/>
    <property type="evidence" value="ECO:0007669"/>
    <property type="project" value="UniProtKB-KW"/>
</dbReference>
<dbReference type="Gene3D" id="1.10.10.10">
    <property type="entry name" value="Winged helix-like DNA-binding domain superfamily/Winged helix DNA-binding domain"/>
    <property type="match status" value="1"/>
</dbReference>
<dbReference type="Gene3D" id="3.30.420.40">
    <property type="match status" value="2"/>
</dbReference>
<dbReference type="Pfam" id="PF00480">
    <property type="entry name" value="ROK"/>
    <property type="match status" value="1"/>
</dbReference>
<keyword evidence="3" id="KW-1185">Reference proteome</keyword>
<organism evidence="2 3">
    <name type="scientific">Agreia pratensis</name>
    <dbReference type="NCBI Taxonomy" id="150121"/>
    <lineage>
        <taxon>Bacteria</taxon>
        <taxon>Bacillati</taxon>
        <taxon>Actinomycetota</taxon>
        <taxon>Actinomycetes</taxon>
        <taxon>Micrococcales</taxon>
        <taxon>Microbacteriaceae</taxon>
        <taxon>Agreia</taxon>
    </lineage>
</organism>
<reference evidence="3" key="1">
    <citation type="submission" date="2017-04" db="EMBL/GenBank/DDBJ databases">
        <authorList>
            <person name="Varghese N."/>
            <person name="Submissions S."/>
        </authorList>
    </citation>
    <scope>NUCLEOTIDE SEQUENCE [LARGE SCALE GENOMIC DNA]</scope>
    <source>
        <strain evidence="3">VKM Ac-2510</strain>
    </source>
</reference>
<name>A0A1X7L819_9MICO</name>
<dbReference type="PANTHER" id="PTHR18964">
    <property type="entry name" value="ROK (REPRESSOR, ORF, KINASE) FAMILY"/>
    <property type="match status" value="1"/>
</dbReference>
<evidence type="ECO:0000313" key="3">
    <source>
        <dbReference type="Proteomes" id="UP000193244"/>
    </source>
</evidence>
<dbReference type="InterPro" id="IPR043129">
    <property type="entry name" value="ATPase_NBD"/>
</dbReference>
<keyword evidence="2" id="KW-0418">Kinase</keyword>
<dbReference type="EMBL" id="FXAY01000008">
    <property type="protein sequence ID" value="SMG49986.1"/>
    <property type="molecule type" value="Genomic_DNA"/>
</dbReference>
<proteinExistence type="inferred from homology"/>
<dbReference type="AlphaFoldDB" id="A0A1X7L819"/>
<dbReference type="Pfam" id="PF13412">
    <property type="entry name" value="HTH_24"/>
    <property type="match status" value="1"/>
</dbReference>
<dbReference type="InterPro" id="IPR036390">
    <property type="entry name" value="WH_DNA-bd_sf"/>
</dbReference>
<gene>
    <name evidence="2" type="ORF">SAMN06296010_3467</name>
</gene>
<dbReference type="PANTHER" id="PTHR18964:SF149">
    <property type="entry name" value="BIFUNCTIONAL UDP-N-ACETYLGLUCOSAMINE 2-EPIMERASE_N-ACETYLMANNOSAMINE KINASE"/>
    <property type="match status" value="1"/>
</dbReference>
<dbReference type="SUPFAM" id="SSF53067">
    <property type="entry name" value="Actin-like ATPase domain"/>
    <property type="match status" value="1"/>
</dbReference>
<evidence type="ECO:0000313" key="2">
    <source>
        <dbReference type="EMBL" id="SMG49986.1"/>
    </source>
</evidence>
<comment type="similarity">
    <text evidence="1">Belongs to the ROK (NagC/XylR) family.</text>
</comment>
<dbReference type="STRING" id="150121.SAMN06296010_3467"/>
<dbReference type="InterPro" id="IPR000600">
    <property type="entry name" value="ROK"/>
</dbReference>
<protein>
    <submittedName>
        <fullName evidence="2">Sugar kinase of the NBD/HSP70 family, may contain an N-terminal HTH domain</fullName>
    </submittedName>
</protein>
<dbReference type="Proteomes" id="UP000193244">
    <property type="component" value="Unassembled WGS sequence"/>
</dbReference>
<evidence type="ECO:0000256" key="1">
    <source>
        <dbReference type="ARBA" id="ARBA00006479"/>
    </source>
</evidence>